<organism evidence="3 4">
    <name type="scientific">Marinobacter salinexigens</name>
    <dbReference type="NCBI Taxonomy" id="2919747"/>
    <lineage>
        <taxon>Bacteria</taxon>
        <taxon>Pseudomonadati</taxon>
        <taxon>Pseudomonadota</taxon>
        <taxon>Gammaproteobacteria</taxon>
        <taxon>Pseudomonadales</taxon>
        <taxon>Marinobacteraceae</taxon>
        <taxon>Marinobacter</taxon>
    </lineage>
</organism>
<evidence type="ECO:0000313" key="3">
    <source>
        <dbReference type="EMBL" id="KAA1176351.1"/>
    </source>
</evidence>
<dbReference type="RefSeq" id="WP_149598979.1">
    <property type="nucleotide sequence ID" value="NZ_VTUU01000001.1"/>
</dbReference>
<comment type="caution">
    <text evidence="3">The sequence shown here is derived from an EMBL/GenBank/DDBJ whole genome shotgun (WGS) entry which is preliminary data.</text>
</comment>
<feature type="domain" description="YhdP central" evidence="2">
    <location>
        <begin position="23"/>
        <end position="902"/>
    </location>
</feature>
<keyword evidence="1" id="KW-0472">Membrane</keyword>
<dbReference type="InterPro" id="IPR011836">
    <property type="entry name" value="YhdP"/>
</dbReference>
<feature type="transmembrane region" description="Helical" evidence="1">
    <location>
        <begin position="29"/>
        <end position="47"/>
    </location>
</feature>
<keyword evidence="1" id="KW-0812">Transmembrane</keyword>
<keyword evidence="1" id="KW-1133">Transmembrane helix</keyword>
<dbReference type="PANTHER" id="PTHR38690">
    <property type="entry name" value="PROTEASE-RELATED"/>
    <property type="match status" value="1"/>
</dbReference>
<dbReference type="Proteomes" id="UP000323161">
    <property type="component" value="Unassembled WGS sequence"/>
</dbReference>
<dbReference type="Pfam" id="PF13116">
    <property type="entry name" value="YhdP"/>
    <property type="match status" value="1"/>
</dbReference>
<keyword evidence="4" id="KW-1185">Reference proteome</keyword>
<proteinExistence type="predicted"/>
<dbReference type="InterPro" id="IPR025263">
    <property type="entry name" value="YhdP_central"/>
</dbReference>
<dbReference type="PANTHER" id="PTHR38690:SF1">
    <property type="entry name" value="PROTEASE"/>
    <property type="match status" value="1"/>
</dbReference>
<gene>
    <name evidence="3" type="ORF">FWJ25_04260</name>
</gene>
<protein>
    <recommendedName>
        <fullName evidence="2">YhdP central domain-containing protein</fullName>
    </recommendedName>
</protein>
<evidence type="ECO:0000313" key="4">
    <source>
        <dbReference type="Proteomes" id="UP000323161"/>
    </source>
</evidence>
<sequence length="1254" mass="136034">MSSAKHEPPLARAVPESSPVRLMARLSSLVWWLLLALLLLFALYAGIGRQLTRNIDAFTDELAYELSTRTGQSVTIGSLESSWIWLDPSFIARDISVSNPETGIPVADVEYLRVRFDFLSSLLRLRVVFEDFEVDGLQLTLNQSAAGEVGVRGADLPEPAHNRMQRWLSLAGEWLSDPYLKITRFNLGIRDSKGGFRHVDIPQLDLVYSQGLFRASGRAMQPGTTQQLASFSLVGQRFFRGDFTGQLYIGVDSGRLFDGLIDEYQWKTVRVEGFDLGGEAWLTFREGTLQQVTGTVKTPYLQLGVGSESLAPLEDIQARFGWRRHADVLSEQEGTETVGQPPENGPGEWHLQDLQWTWDGEDVPAFSLRLMPGANGLTAIADALPLDPLRRLVSLLPVLPDKAASALVSYQPGGFIDRLELNLPDNPSEGFNLSGELREVSVAAHQGAPGATGINGFLYLDRHSGFVRIENAEQPVNLGFPLLFSNNWSLSGAEGLVAWELDGPVTRVYADNLRMTYGENTVLNGGFDLRLDKEGEDNLGLRVGVENGRADMLAEFVPAKVVKPELYDWLTTAILQADITSGVFYGHGQIDRGAPRHSFSTSMKFEFQNAAVAYDERWPEVTGASGQVVVDNGNTRVDLDAADTGGLSLSPSLVRLVPGADGATILVDANATVPGEAVAYWMENSPLGDMAGTEAAKLQYEGEYGLNLGIELPLGKESGPIVEAKVSAQGGSITYPPANLSWHEIAGELTYHSVDGFSGGPVNARFFDSPVEIQLGKSPGGDALSVRQSGVLSLPDLLSDIGAAAGQGFGLEGRVSYTATLDVGVDSTSGIRARSDLVGLSVDWPEPLGKPAEEAAPLDIVLDPRGAAGMAVSGQWENRLAFDLLWKDTGFELDFSHLYLGRHALRDIRVEALDLGDRWVVSTESERAKGRVVLPGDDSPVVADFETIRLVRAEDSAKASQRLTLEEQLETFRELDLGRWPDVNVTIADLQLNEDTLGSWSFKLRPTPDRLSVDEIEGRLSSLTLLGDMIWGVQGGREISRFNGSVTGGALADINELLGSDIPLTNNATNIELAIDWPGRPDELSLSELNGSVSLRLDEGVILEQNNTAQLFRIFNLLNADTLWRRLKLDFSDLYERGVAFDAISGKANIRNGLVSLDPEVQVVGPSGAFKLSGVTDISTETLDMRLVVVLPLTQNLPLAALLMGAGAPIGGALFVLDKILGDPLSRLTSATYSVTGSWDDPLVDLKRVFDTGE</sequence>
<dbReference type="AlphaFoldDB" id="A0A5B0VR06"/>
<evidence type="ECO:0000259" key="2">
    <source>
        <dbReference type="Pfam" id="PF13116"/>
    </source>
</evidence>
<accession>A0A5B0VR06</accession>
<name>A0A5B0VR06_9GAMM</name>
<evidence type="ECO:0000256" key="1">
    <source>
        <dbReference type="SAM" id="Phobius"/>
    </source>
</evidence>
<dbReference type="EMBL" id="VTUU01000001">
    <property type="protein sequence ID" value="KAA1176351.1"/>
    <property type="molecule type" value="Genomic_DNA"/>
</dbReference>
<reference evidence="3 4" key="1">
    <citation type="submission" date="2019-08" db="EMBL/GenBank/DDBJ databases">
        <title>Marinobacter ZYF650 sp. nov., a marine bacterium isolated from seawater of the Mariana trench.</title>
        <authorList>
            <person name="Ahmad W."/>
        </authorList>
    </citation>
    <scope>NUCLEOTIDE SEQUENCE [LARGE SCALE GENOMIC DNA]</scope>
    <source>
        <strain evidence="3 4">ZYF650</strain>
    </source>
</reference>